<dbReference type="EMBL" id="CVQI01033939">
    <property type="protein sequence ID" value="CRK44300.1"/>
    <property type="molecule type" value="Genomic_DNA"/>
</dbReference>
<organism evidence="2 3">
    <name type="scientific">Verticillium longisporum</name>
    <name type="common">Verticillium dahliae var. longisporum</name>
    <dbReference type="NCBI Taxonomy" id="100787"/>
    <lineage>
        <taxon>Eukaryota</taxon>
        <taxon>Fungi</taxon>
        <taxon>Dikarya</taxon>
        <taxon>Ascomycota</taxon>
        <taxon>Pezizomycotina</taxon>
        <taxon>Sordariomycetes</taxon>
        <taxon>Hypocreomycetidae</taxon>
        <taxon>Glomerellales</taxon>
        <taxon>Plectosphaerellaceae</taxon>
        <taxon>Verticillium</taxon>
    </lineage>
</organism>
<sequence>MAPQKRTRDDTEDGSSSAPQKKHRKGFKVGPDNLPDGPWKRQHEGAIAEEEEVRVGIEQSSAGVTAEAVEMPSVAS</sequence>
<gene>
    <name evidence="2" type="ORF">BN1723_000986</name>
</gene>
<evidence type="ECO:0000313" key="2">
    <source>
        <dbReference type="EMBL" id="CRK44300.1"/>
    </source>
</evidence>
<evidence type="ECO:0000313" key="3">
    <source>
        <dbReference type="Proteomes" id="UP000045706"/>
    </source>
</evidence>
<proteinExistence type="predicted"/>
<reference evidence="3" key="1">
    <citation type="submission" date="2015-05" db="EMBL/GenBank/DDBJ databases">
        <authorList>
            <person name="Fogelqvist Johan"/>
        </authorList>
    </citation>
    <scope>NUCLEOTIDE SEQUENCE [LARGE SCALE GENOMIC DNA]</scope>
</reference>
<protein>
    <submittedName>
        <fullName evidence="2">Uncharacterized protein</fullName>
    </submittedName>
</protein>
<feature type="region of interest" description="Disordered" evidence="1">
    <location>
        <begin position="1"/>
        <end position="54"/>
    </location>
</feature>
<accession>A0A0G4NDF4</accession>
<evidence type="ECO:0000256" key="1">
    <source>
        <dbReference type="SAM" id="MobiDB-lite"/>
    </source>
</evidence>
<dbReference type="AlphaFoldDB" id="A0A0G4NDF4"/>
<dbReference type="Proteomes" id="UP000045706">
    <property type="component" value="Unassembled WGS sequence"/>
</dbReference>
<name>A0A0G4NDF4_VERLO</name>